<protein>
    <recommendedName>
        <fullName evidence="4">Phage replication protein O</fullName>
    </recommendedName>
</protein>
<evidence type="ECO:0000256" key="1">
    <source>
        <dbReference type="SAM" id="MobiDB-lite"/>
    </source>
</evidence>
<dbReference type="RefSeq" id="WP_145390032.1">
    <property type="nucleotide sequence ID" value="NZ_CP037423.1"/>
</dbReference>
<proteinExistence type="predicted"/>
<evidence type="ECO:0008006" key="4">
    <source>
        <dbReference type="Google" id="ProtNLM"/>
    </source>
</evidence>
<evidence type="ECO:0000313" key="2">
    <source>
        <dbReference type="EMBL" id="QDV45781.1"/>
    </source>
</evidence>
<name>A0A518HY44_9BACT</name>
<feature type="region of interest" description="Disordered" evidence="1">
    <location>
        <begin position="240"/>
        <end position="277"/>
    </location>
</feature>
<dbReference type="Proteomes" id="UP000319004">
    <property type="component" value="Chromosome"/>
</dbReference>
<keyword evidence="3" id="KW-1185">Reference proteome</keyword>
<feature type="compositionally biased region" description="Basic residues" evidence="1">
    <location>
        <begin position="259"/>
        <end position="270"/>
    </location>
</feature>
<organism evidence="2 3">
    <name type="scientific">Stieleria neptunia</name>
    <dbReference type="NCBI Taxonomy" id="2527979"/>
    <lineage>
        <taxon>Bacteria</taxon>
        <taxon>Pseudomonadati</taxon>
        <taxon>Planctomycetota</taxon>
        <taxon>Planctomycetia</taxon>
        <taxon>Pirellulales</taxon>
        <taxon>Pirellulaceae</taxon>
        <taxon>Stieleria</taxon>
    </lineage>
</organism>
<dbReference type="EMBL" id="CP037423">
    <property type="protein sequence ID" value="QDV45781.1"/>
    <property type="molecule type" value="Genomic_DNA"/>
</dbReference>
<accession>A0A518HY44</accession>
<sequence>MNGFIKLHRKILHSDVAADEGTFHTFAMIIMTCNWKRARFKGREILPGQIVFAWRTLPERLQGAMPKPVAIGTLRKRVGELVQIGAVEVESTSKYSILTVVNWEKYQGSVSKFDTQDPFSVSEIDTPSDTLADTLIDTDRRSKTKKEKHVDDSTVNKEKTLDKELASWMFREVQRVVPKAKAPNLETWINDIRLMRERDGHTRDEIRAVFRWANADSFWSKNILCPGKLRKQFPQLHARMGGGKTLAPTPRNDLAAEARRRRAEKKAKHGAGREAVA</sequence>
<dbReference type="AlphaFoldDB" id="A0A518HY44"/>
<evidence type="ECO:0000313" key="3">
    <source>
        <dbReference type="Proteomes" id="UP000319004"/>
    </source>
</evidence>
<dbReference type="KEGG" id="snep:Enr13x_56610"/>
<reference evidence="2 3" key="1">
    <citation type="submission" date="2019-03" db="EMBL/GenBank/DDBJ databases">
        <title>Deep-cultivation of Planctomycetes and their phenomic and genomic characterization uncovers novel biology.</title>
        <authorList>
            <person name="Wiegand S."/>
            <person name="Jogler M."/>
            <person name="Boedeker C."/>
            <person name="Pinto D."/>
            <person name="Vollmers J."/>
            <person name="Rivas-Marin E."/>
            <person name="Kohn T."/>
            <person name="Peeters S.H."/>
            <person name="Heuer A."/>
            <person name="Rast P."/>
            <person name="Oberbeckmann S."/>
            <person name="Bunk B."/>
            <person name="Jeske O."/>
            <person name="Meyerdierks A."/>
            <person name="Storesund J.E."/>
            <person name="Kallscheuer N."/>
            <person name="Luecker S."/>
            <person name="Lage O.M."/>
            <person name="Pohl T."/>
            <person name="Merkel B.J."/>
            <person name="Hornburger P."/>
            <person name="Mueller R.-W."/>
            <person name="Bruemmer F."/>
            <person name="Labrenz M."/>
            <person name="Spormann A.M."/>
            <person name="Op den Camp H."/>
            <person name="Overmann J."/>
            <person name="Amann R."/>
            <person name="Jetten M.S.M."/>
            <person name="Mascher T."/>
            <person name="Medema M.H."/>
            <person name="Devos D.P."/>
            <person name="Kaster A.-K."/>
            <person name="Ovreas L."/>
            <person name="Rohde M."/>
            <person name="Galperin M.Y."/>
            <person name="Jogler C."/>
        </authorList>
    </citation>
    <scope>NUCLEOTIDE SEQUENCE [LARGE SCALE GENOMIC DNA]</scope>
    <source>
        <strain evidence="2 3">Enr13</strain>
    </source>
</reference>
<gene>
    <name evidence="2" type="ORF">Enr13x_56610</name>
</gene>
<dbReference type="OrthoDB" id="5675294at2"/>